<keyword evidence="1" id="KW-0812">Transmembrane</keyword>
<accession>A0A0R3WZR6</accession>
<name>A0A0R3WZR6_HYDTA</name>
<evidence type="ECO:0000256" key="1">
    <source>
        <dbReference type="SAM" id="Phobius"/>
    </source>
</evidence>
<organism evidence="4">
    <name type="scientific">Hydatigena taeniaeformis</name>
    <name type="common">Feline tapeworm</name>
    <name type="synonym">Taenia taeniaeformis</name>
    <dbReference type="NCBI Taxonomy" id="6205"/>
    <lineage>
        <taxon>Eukaryota</taxon>
        <taxon>Metazoa</taxon>
        <taxon>Spiralia</taxon>
        <taxon>Lophotrochozoa</taxon>
        <taxon>Platyhelminthes</taxon>
        <taxon>Cestoda</taxon>
        <taxon>Eucestoda</taxon>
        <taxon>Cyclophyllidea</taxon>
        <taxon>Taeniidae</taxon>
        <taxon>Hydatigera</taxon>
    </lineage>
</organism>
<keyword evidence="3" id="KW-1185">Reference proteome</keyword>
<feature type="transmembrane region" description="Helical" evidence="1">
    <location>
        <begin position="45"/>
        <end position="64"/>
    </location>
</feature>
<keyword evidence="1" id="KW-0472">Membrane</keyword>
<reference evidence="2 3" key="2">
    <citation type="submission" date="2018-11" db="EMBL/GenBank/DDBJ databases">
        <authorList>
            <consortium name="Pathogen Informatics"/>
        </authorList>
    </citation>
    <scope>NUCLEOTIDE SEQUENCE [LARGE SCALE GENOMIC DNA]</scope>
</reference>
<dbReference type="AlphaFoldDB" id="A0A0R3WZR6"/>
<dbReference type="WBParaSite" id="TTAC_0000630701-mRNA-1">
    <property type="protein sequence ID" value="TTAC_0000630701-mRNA-1"/>
    <property type="gene ID" value="TTAC_0000630701"/>
</dbReference>
<protein>
    <submittedName>
        <fullName evidence="4">Unkown protein</fullName>
    </submittedName>
</protein>
<evidence type="ECO:0000313" key="2">
    <source>
        <dbReference type="EMBL" id="VDM30479.1"/>
    </source>
</evidence>
<evidence type="ECO:0000313" key="3">
    <source>
        <dbReference type="Proteomes" id="UP000274429"/>
    </source>
</evidence>
<dbReference type="Proteomes" id="UP000274429">
    <property type="component" value="Unassembled WGS sequence"/>
</dbReference>
<evidence type="ECO:0000313" key="4">
    <source>
        <dbReference type="WBParaSite" id="TTAC_0000630701-mRNA-1"/>
    </source>
</evidence>
<reference evidence="4" key="1">
    <citation type="submission" date="2017-02" db="UniProtKB">
        <authorList>
            <consortium name="WormBaseParasite"/>
        </authorList>
    </citation>
    <scope>IDENTIFICATION</scope>
</reference>
<dbReference type="OrthoDB" id="6067390at2759"/>
<proteinExistence type="predicted"/>
<gene>
    <name evidence="2" type="ORF">TTAC_LOCUS6292</name>
</gene>
<keyword evidence="1" id="KW-1133">Transmembrane helix</keyword>
<sequence length="93" mass="11328">MLLPYVKKLETYMKSGTRHPLYPWSVASRLRQFPYAWYYQNNKFVRYYVLSMSVFLPFSVYLLIKFHYVKKKLTHNYDPFDPNEIPASKLGRH</sequence>
<dbReference type="EMBL" id="UYWX01020298">
    <property type="protein sequence ID" value="VDM30479.1"/>
    <property type="molecule type" value="Genomic_DNA"/>
</dbReference>